<comment type="caution">
    <text evidence="2">The sequence shown here is derived from an EMBL/GenBank/DDBJ whole genome shotgun (WGS) entry which is preliminary data.</text>
</comment>
<accession>A0A0W8C5B4</accession>
<evidence type="ECO:0000313" key="2">
    <source>
        <dbReference type="EMBL" id="KUF79186.1"/>
    </source>
</evidence>
<feature type="region of interest" description="Disordered" evidence="1">
    <location>
        <begin position="264"/>
        <end position="292"/>
    </location>
</feature>
<gene>
    <name evidence="2" type="ORF">AM587_10009037</name>
</gene>
<proteinExistence type="predicted"/>
<organism evidence="2 3">
    <name type="scientific">Phytophthora nicotianae</name>
    <name type="common">Potato buckeye rot agent</name>
    <name type="synonym">Phytophthora parasitica</name>
    <dbReference type="NCBI Taxonomy" id="4792"/>
    <lineage>
        <taxon>Eukaryota</taxon>
        <taxon>Sar</taxon>
        <taxon>Stramenopiles</taxon>
        <taxon>Oomycota</taxon>
        <taxon>Peronosporomycetes</taxon>
        <taxon>Peronosporales</taxon>
        <taxon>Peronosporaceae</taxon>
        <taxon>Phytophthora</taxon>
    </lineage>
</organism>
<dbReference type="Proteomes" id="UP000052943">
    <property type="component" value="Unassembled WGS sequence"/>
</dbReference>
<evidence type="ECO:0000256" key="1">
    <source>
        <dbReference type="SAM" id="MobiDB-lite"/>
    </source>
</evidence>
<reference evidence="2 3" key="1">
    <citation type="submission" date="2015-11" db="EMBL/GenBank/DDBJ databases">
        <title>Genomes and virulence difference between two physiological races of Phytophthora nicotianae.</title>
        <authorList>
            <person name="Liu H."/>
            <person name="Ma X."/>
            <person name="Yu H."/>
            <person name="Fang D."/>
            <person name="Li Y."/>
            <person name="Wang X."/>
            <person name="Wang W."/>
            <person name="Dong Y."/>
            <person name="Xiao B."/>
        </authorList>
    </citation>
    <scope>NUCLEOTIDE SEQUENCE [LARGE SCALE GENOMIC DNA]</scope>
    <source>
        <strain evidence="3">race 0</strain>
    </source>
</reference>
<protein>
    <submittedName>
        <fullName evidence="2">Uncharacterized protein</fullName>
    </submittedName>
</protein>
<name>A0A0W8C5B4_PHYNI</name>
<feature type="compositionally biased region" description="Basic and acidic residues" evidence="1">
    <location>
        <begin position="281"/>
        <end position="292"/>
    </location>
</feature>
<dbReference type="AlphaFoldDB" id="A0A0W8C5B4"/>
<evidence type="ECO:0000313" key="3">
    <source>
        <dbReference type="Proteomes" id="UP000052943"/>
    </source>
</evidence>
<feature type="compositionally biased region" description="Basic and acidic residues" evidence="1">
    <location>
        <begin position="161"/>
        <end position="175"/>
    </location>
</feature>
<feature type="region of interest" description="Disordered" evidence="1">
    <location>
        <begin position="159"/>
        <end position="182"/>
    </location>
</feature>
<dbReference type="EMBL" id="LNFO01004919">
    <property type="protein sequence ID" value="KUF79186.1"/>
    <property type="molecule type" value="Genomic_DNA"/>
</dbReference>
<sequence>MSSNTSTSYRDKKTRMGSRSGDFNDNSECKRRPLYTIRQPPLIQPLRLSAFTQKTCSQVGVLAEDLAHEWVVLFRAIGGEKGGDGMPLQIPDTVLLSPSGYFIGYLAIRIVCEFFIGAHNQSVYFSALRGIQWVASAPSWENLRDVDPLSRSLCEFYDDNSSSHRDSSARRRDPSSPRSPLAADRTMYYEHNPRFPSIQSPFSGEKQWLHRSQLLAPGISPRYVGASVPKIYRDGVFQSLLAAHQADSVVRLNLSPQAPATLAEVRREQPHLSPRSASLQRKTEKSKPLNKR</sequence>
<feature type="region of interest" description="Disordered" evidence="1">
    <location>
        <begin position="1"/>
        <end position="27"/>
    </location>
</feature>
<dbReference type="OrthoDB" id="167632at2759"/>